<feature type="transmembrane region" description="Helical" evidence="1">
    <location>
        <begin position="160"/>
        <end position="180"/>
    </location>
</feature>
<protein>
    <recommendedName>
        <fullName evidence="3">Glycosyltransferase RgtA/B/C/D-like domain-containing protein</fullName>
    </recommendedName>
</protein>
<keyword evidence="1" id="KW-0472">Membrane</keyword>
<dbReference type="AlphaFoldDB" id="A0AAU7CSN0"/>
<feature type="transmembrane region" description="Helical" evidence="1">
    <location>
        <begin position="255"/>
        <end position="273"/>
    </location>
</feature>
<keyword evidence="1" id="KW-1133">Transmembrane helix</keyword>
<feature type="transmembrane region" description="Helical" evidence="1">
    <location>
        <begin position="315"/>
        <end position="335"/>
    </location>
</feature>
<dbReference type="EMBL" id="CP155447">
    <property type="protein sequence ID" value="XBH08085.1"/>
    <property type="molecule type" value="Genomic_DNA"/>
</dbReference>
<evidence type="ECO:0000313" key="2">
    <source>
        <dbReference type="EMBL" id="XBH08085.1"/>
    </source>
</evidence>
<feature type="transmembrane region" description="Helical" evidence="1">
    <location>
        <begin position="119"/>
        <end position="148"/>
    </location>
</feature>
<organism evidence="2">
    <name type="scientific">Singulisphaera sp. Ch08</name>
    <dbReference type="NCBI Taxonomy" id="3120278"/>
    <lineage>
        <taxon>Bacteria</taxon>
        <taxon>Pseudomonadati</taxon>
        <taxon>Planctomycetota</taxon>
        <taxon>Planctomycetia</taxon>
        <taxon>Isosphaerales</taxon>
        <taxon>Isosphaeraceae</taxon>
        <taxon>Singulisphaera</taxon>
    </lineage>
</organism>
<feature type="transmembrane region" description="Helical" evidence="1">
    <location>
        <begin position="228"/>
        <end position="248"/>
    </location>
</feature>
<keyword evidence="1" id="KW-0812">Transmembrane</keyword>
<evidence type="ECO:0000256" key="1">
    <source>
        <dbReference type="SAM" id="Phobius"/>
    </source>
</evidence>
<evidence type="ECO:0008006" key="3">
    <source>
        <dbReference type="Google" id="ProtNLM"/>
    </source>
</evidence>
<gene>
    <name evidence="2" type="ORF">V5E97_19215</name>
</gene>
<name>A0AAU7CSN0_9BACT</name>
<feature type="transmembrane region" description="Helical" evidence="1">
    <location>
        <begin position="34"/>
        <end position="57"/>
    </location>
</feature>
<sequence>MLPTLIAGLLYPWRAISGVPLDGLGSGEVRKFAHIFYLKPAVILLNVFPFCVFLILYVRFLSKYAKDDWVWLVGLVAGAWGTPLLVFNSVLNNHTVAAYSAFFALDAYLRIQDGGRSRVLFATVGFFGAFCACNELPAVLFAVILFLLMFQKSPSMTLRWFVPWSILPCAFFLATLYLAVGGLVPVYAEAGTEVYHYPGSFWNTPRGLEALDEPRIIYLYNMLVGHHGVLSLTPIFLFSAVGVVRLWSRTGPLATLARLTALLSLVVVLFYTFKTSNYGGATQGMRWLLWLIPFWLLVLPWGLEPFRQDPGLRKVALAALLISIFSVSYGLSMAWSHPWFLDLMKLCGVYEEV</sequence>
<proteinExistence type="predicted"/>
<dbReference type="RefSeq" id="WP_406700922.1">
    <property type="nucleotide sequence ID" value="NZ_CP155447.1"/>
</dbReference>
<accession>A0AAU7CSN0</accession>
<reference evidence="2" key="1">
    <citation type="submission" date="2024-05" db="EMBL/GenBank/DDBJ databases">
        <title>Planctomycetes of the genus Singulisphaera possess chitinolytic capabilities.</title>
        <authorList>
            <person name="Ivanova A."/>
        </authorList>
    </citation>
    <scope>NUCLEOTIDE SEQUENCE</scope>
    <source>
        <strain evidence="2">Ch08T</strain>
    </source>
</reference>
<feature type="transmembrane region" description="Helical" evidence="1">
    <location>
        <begin position="69"/>
        <end position="91"/>
    </location>
</feature>
<feature type="transmembrane region" description="Helical" evidence="1">
    <location>
        <begin position="285"/>
        <end position="303"/>
    </location>
</feature>